<feature type="domain" description="4Fe-4S ferredoxin-type" evidence="5">
    <location>
        <begin position="187"/>
        <end position="216"/>
    </location>
</feature>
<dbReference type="Pfam" id="PF04015">
    <property type="entry name" value="DUF362"/>
    <property type="match status" value="1"/>
</dbReference>
<dbReference type="InterPro" id="IPR017900">
    <property type="entry name" value="4Fe4S_Fe_S_CS"/>
</dbReference>
<keyword evidence="7" id="KW-1185">Reference proteome</keyword>
<feature type="domain" description="4Fe-4S ferredoxin-type" evidence="5">
    <location>
        <begin position="217"/>
        <end position="245"/>
    </location>
</feature>
<comment type="caution">
    <text evidence="6">The sequence shown here is derived from an EMBL/GenBank/DDBJ whole genome shotgun (WGS) entry which is preliminary data.</text>
</comment>
<dbReference type="AlphaFoldDB" id="S0G7L0"/>
<dbReference type="OrthoDB" id="9781559at2"/>
<dbReference type="GO" id="GO:0051539">
    <property type="term" value="F:4 iron, 4 sulfur cluster binding"/>
    <property type="evidence" value="ECO:0007669"/>
    <property type="project" value="UniProtKB-KW"/>
</dbReference>
<proteinExistence type="predicted"/>
<evidence type="ECO:0000256" key="1">
    <source>
        <dbReference type="ARBA" id="ARBA00022485"/>
    </source>
</evidence>
<evidence type="ECO:0000256" key="4">
    <source>
        <dbReference type="ARBA" id="ARBA00023014"/>
    </source>
</evidence>
<dbReference type="Proteomes" id="UP000014216">
    <property type="component" value="Unassembled WGS sequence"/>
</dbReference>
<dbReference type="GO" id="GO:0046872">
    <property type="term" value="F:metal ion binding"/>
    <property type="evidence" value="ECO:0007669"/>
    <property type="project" value="UniProtKB-KW"/>
</dbReference>
<dbReference type="InterPro" id="IPR050157">
    <property type="entry name" value="PSI_iron-sulfur_center"/>
</dbReference>
<dbReference type="InterPro" id="IPR007160">
    <property type="entry name" value="DUF362"/>
</dbReference>
<evidence type="ECO:0000313" key="7">
    <source>
        <dbReference type="Proteomes" id="UP000014216"/>
    </source>
</evidence>
<dbReference type="Pfam" id="PF12838">
    <property type="entry name" value="Fer4_7"/>
    <property type="match status" value="1"/>
</dbReference>
<dbReference type="PROSITE" id="PS51379">
    <property type="entry name" value="4FE4S_FER_2"/>
    <property type="match status" value="2"/>
</dbReference>
<evidence type="ECO:0000313" key="6">
    <source>
        <dbReference type="EMBL" id="EMS81232.1"/>
    </source>
</evidence>
<keyword evidence="4" id="KW-0411">Iron-sulfur</keyword>
<evidence type="ECO:0000256" key="3">
    <source>
        <dbReference type="ARBA" id="ARBA00023004"/>
    </source>
</evidence>
<sequence length="377" mass="41134">MPADVFFMDLTATSRENLPGKLGRLLKKAGIKNILDKNDHTAVKLHFGEQGNTAYIRPVFIRKIIETIRTTGAQPFLTDANTLYVGTRSNAVSHIKTAIENGFSYSSMDNAPIIIADGLLGKSETPVPVKLKNCEQVYIGSEIMQAGALISVAHFKGHELSGFGGTIKNIGMGSASRRGKLDQHSNVSPKIKRKTCIGCGECAAHCPGEAIFLEDKKAYITKEKCIGCAECIVRCPTGSININWNQTIPVFMEKMVEYTYGIVKNKPGKCLFINFITDIAPKCDCLSYTESPIVSNIGVVASLDPVAIDQASVDLVNQQPGLPHTELKTCLAPGEDKFKGLYPDVDWSHQLAYAEEIGLGTRDYKLVKLKTLAYKKS</sequence>
<dbReference type="EMBL" id="APJX01000001">
    <property type="protein sequence ID" value="EMS81232.1"/>
    <property type="molecule type" value="Genomic_DNA"/>
</dbReference>
<evidence type="ECO:0000259" key="5">
    <source>
        <dbReference type="PROSITE" id="PS51379"/>
    </source>
</evidence>
<dbReference type="InterPro" id="IPR017896">
    <property type="entry name" value="4Fe4S_Fe-S-bd"/>
</dbReference>
<dbReference type="PANTHER" id="PTHR24960:SF83">
    <property type="entry name" value="4FE-4S FERREDOXIN-TYPE DOMAIN-CONTAINING PROTEIN"/>
    <property type="match status" value="1"/>
</dbReference>
<organism evidence="6 7">
    <name type="scientific">Desulfotignum phosphitoxidans DSM 13687</name>
    <dbReference type="NCBI Taxonomy" id="1286635"/>
    <lineage>
        <taxon>Bacteria</taxon>
        <taxon>Pseudomonadati</taxon>
        <taxon>Thermodesulfobacteriota</taxon>
        <taxon>Desulfobacteria</taxon>
        <taxon>Desulfobacterales</taxon>
        <taxon>Desulfobacteraceae</taxon>
        <taxon>Desulfotignum</taxon>
    </lineage>
</organism>
<keyword evidence="2" id="KW-0479">Metal-binding</keyword>
<dbReference type="Gene3D" id="3.30.70.20">
    <property type="match status" value="1"/>
</dbReference>
<name>S0G7L0_9BACT</name>
<dbReference type="PATRIC" id="fig|1286635.3.peg.394"/>
<evidence type="ECO:0000256" key="2">
    <source>
        <dbReference type="ARBA" id="ARBA00022723"/>
    </source>
</evidence>
<protein>
    <submittedName>
        <fullName evidence="6">4Fe-4S ferredoxin iron-sulfur binding domain-containing protein</fullName>
    </submittedName>
</protein>
<keyword evidence="1" id="KW-0004">4Fe-4S</keyword>
<keyword evidence="3" id="KW-0408">Iron</keyword>
<dbReference type="PROSITE" id="PS00198">
    <property type="entry name" value="4FE4S_FER_1"/>
    <property type="match status" value="1"/>
</dbReference>
<dbReference type="RefSeq" id="WP_006963913.1">
    <property type="nucleotide sequence ID" value="NZ_APJX01000001.1"/>
</dbReference>
<gene>
    <name evidence="6" type="ORF">Dpo_1c03720</name>
</gene>
<dbReference type="SUPFAM" id="SSF54862">
    <property type="entry name" value="4Fe-4S ferredoxins"/>
    <property type="match status" value="1"/>
</dbReference>
<accession>S0G7L0</accession>
<reference evidence="6 7" key="1">
    <citation type="journal article" date="2013" name="Genome Announc.">
        <title>Draft Genome Sequence of Desulfotignum phosphitoxidans DSM 13687 Strain FiPS-3.</title>
        <authorList>
            <person name="Poehlein A."/>
            <person name="Daniel R."/>
            <person name="Simeonova D.D."/>
        </authorList>
    </citation>
    <scope>NUCLEOTIDE SEQUENCE [LARGE SCALE GENOMIC DNA]</scope>
    <source>
        <strain evidence="6 7">DSM 13687</strain>
    </source>
</reference>
<dbReference type="PANTHER" id="PTHR24960">
    <property type="entry name" value="PHOTOSYSTEM I IRON-SULFUR CENTER-RELATED"/>
    <property type="match status" value="1"/>
</dbReference>